<proteinExistence type="predicted"/>
<name>K2NV73_TRYCR</name>
<dbReference type="InterPro" id="IPR011040">
    <property type="entry name" value="Sialidase"/>
</dbReference>
<dbReference type="Proteomes" id="UP000007350">
    <property type="component" value="Unassembled WGS sequence"/>
</dbReference>
<gene>
    <name evidence="4" type="ORF">MOQ_000903</name>
</gene>
<keyword evidence="2" id="KW-0472">Membrane</keyword>
<feature type="non-terminal residue" evidence="4">
    <location>
        <position position="280"/>
    </location>
</feature>
<reference evidence="4 5" key="1">
    <citation type="journal article" date="2012" name="BMC Genomics">
        <title>Comparative genomic analysis of human infective Trypanosoma cruzi lineages with the bat-restricted subspecies T. cruzi marinkellei.</title>
        <authorList>
            <person name="Franzen O."/>
            <person name="Talavera-Lopez C."/>
            <person name="Ochaya S."/>
            <person name="Butler C.E."/>
            <person name="Messenger L.A."/>
            <person name="Lewis M.D."/>
            <person name="Llewellyn M.S."/>
            <person name="Marinkelle C.J."/>
            <person name="Tyler K.M."/>
            <person name="Miles M.A."/>
            <person name="Andersson B."/>
        </authorList>
    </citation>
    <scope>NUCLEOTIDE SEQUENCE [LARGE SCALE GENOMIC DNA]</scope>
    <source>
        <strain evidence="4 5">B7</strain>
    </source>
</reference>
<feature type="compositionally biased region" description="Basic and acidic residues" evidence="1">
    <location>
        <begin position="38"/>
        <end position="49"/>
    </location>
</feature>
<evidence type="ECO:0000256" key="1">
    <source>
        <dbReference type="SAM" id="MobiDB-lite"/>
    </source>
</evidence>
<dbReference type="OrthoDB" id="251803at2759"/>
<evidence type="ECO:0000313" key="4">
    <source>
        <dbReference type="EMBL" id="EKF38881.1"/>
    </source>
</evidence>
<keyword evidence="2" id="KW-0812">Transmembrane</keyword>
<dbReference type="Gene3D" id="2.120.10.10">
    <property type="match status" value="1"/>
</dbReference>
<feature type="non-terminal residue" evidence="4">
    <location>
        <position position="1"/>
    </location>
</feature>
<dbReference type="EMBL" id="AHKC01003968">
    <property type="protein sequence ID" value="EKF38881.1"/>
    <property type="molecule type" value="Genomic_DNA"/>
</dbReference>
<accession>K2NV73</accession>
<evidence type="ECO:0000259" key="3">
    <source>
        <dbReference type="Pfam" id="PF13859"/>
    </source>
</evidence>
<dbReference type="SUPFAM" id="SSF50939">
    <property type="entry name" value="Sialidases"/>
    <property type="match status" value="1"/>
</dbReference>
<feature type="domain" description="Sialidase" evidence="3">
    <location>
        <begin position="140"/>
        <end position="274"/>
    </location>
</feature>
<dbReference type="Pfam" id="PF13859">
    <property type="entry name" value="BNR_3"/>
    <property type="match status" value="1"/>
</dbReference>
<dbReference type="InterPro" id="IPR036278">
    <property type="entry name" value="Sialidase_sf"/>
</dbReference>
<protein>
    <submittedName>
        <fullName evidence="4">Trans-sialidase, putative</fullName>
    </submittedName>
</protein>
<sequence>YQQHTHRPHTHICMPSRVAAVKAPRTHNRRRVTGSSGGRREGRESERQRPNMSRRVFTFAVLLLFVLICCGTCGAATTQVETNAVGSTSGSPLTGAIGGEGSASGGVKELQRVDLFVPQTTQVLPKNNTGSSKRDTFLSPSLVSAGGVIVAFAEGHMNIKSVSDKPNKPSSDVVAEYIDATWNWSTLAGEVKNETWRAHTVLGKAEGTGSLDVVLRPTTTMKGNKVFLLVGGSVFSDVDKDWTEGRLELKLVVGEVTNSSADGGPSGWIKWGKVRSPVNQ</sequence>
<dbReference type="AlphaFoldDB" id="K2NV73"/>
<comment type="caution">
    <text evidence="4">The sequence shown here is derived from an EMBL/GenBank/DDBJ whole genome shotgun (WGS) entry which is preliminary data.</text>
</comment>
<feature type="region of interest" description="Disordered" evidence="1">
    <location>
        <begin position="22"/>
        <end position="50"/>
    </location>
</feature>
<feature type="region of interest" description="Disordered" evidence="1">
    <location>
        <begin position="84"/>
        <end position="105"/>
    </location>
</feature>
<feature type="transmembrane region" description="Helical" evidence="2">
    <location>
        <begin position="56"/>
        <end position="77"/>
    </location>
</feature>
<organism evidence="4 5">
    <name type="scientific">Trypanosoma cruzi marinkellei</name>
    <dbReference type="NCBI Taxonomy" id="85056"/>
    <lineage>
        <taxon>Eukaryota</taxon>
        <taxon>Discoba</taxon>
        <taxon>Euglenozoa</taxon>
        <taxon>Kinetoplastea</taxon>
        <taxon>Metakinetoplastina</taxon>
        <taxon>Trypanosomatida</taxon>
        <taxon>Trypanosomatidae</taxon>
        <taxon>Trypanosoma</taxon>
        <taxon>Schizotrypanum</taxon>
    </lineage>
</organism>
<keyword evidence="2" id="KW-1133">Transmembrane helix</keyword>
<evidence type="ECO:0000313" key="5">
    <source>
        <dbReference type="Proteomes" id="UP000007350"/>
    </source>
</evidence>
<evidence type="ECO:0000256" key="2">
    <source>
        <dbReference type="SAM" id="Phobius"/>
    </source>
</evidence>
<keyword evidence="5" id="KW-1185">Reference proteome</keyword>